<dbReference type="Proteomes" id="UP000515153">
    <property type="component" value="Unplaced"/>
</dbReference>
<keyword evidence="1" id="KW-1185">Reference proteome</keyword>
<accession>A0A6P8BJY9</accession>
<protein>
    <submittedName>
        <fullName evidence="2">Uncharacterized protein</fullName>
    </submittedName>
</protein>
<reference evidence="2" key="2">
    <citation type="submission" date="2019-10" db="EMBL/GenBank/DDBJ databases">
        <authorList>
            <consortium name="NCBI Genome Project"/>
        </authorList>
    </citation>
    <scope>NUCLEOTIDE SEQUENCE</scope>
    <source>
        <strain evidence="2">NI907</strain>
    </source>
</reference>
<sequence length="245" mass="28510">MYLRYSSTYAWFDNLHCPVVFELLPHSAEPRRDRRPWSETYARYVIDYTPCTEFFDLSDPPIPKWAPACHPPRDQQQLVLAPLLVDHFRTHHNPFSAYGDYVVPLPHDQIKTISYNRTKILAPELDPLWMAIEFSHVANKDLHDKNNESLLMLRPRNNKRSTAGHLLKMWGLVLAWFHREILLQGLQNNPPRVECPEKIMPFEDFLAGLAAWGGLESVIIEDEVKGIRRLINIGVLNVRAVARRK</sequence>
<reference evidence="2" key="1">
    <citation type="journal article" date="2019" name="Mol. Biol. Evol.">
        <title>Blast fungal genomes show frequent chromosomal changes, gene gains and losses, and effector gene turnover.</title>
        <authorList>
            <person name="Gomez Luciano L.B."/>
            <person name="Jason Tsai I."/>
            <person name="Chuma I."/>
            <person name="Tosa Y."/>
            <person name="Chen Y.H."/>
            <person name="Li J.Y."/>
            <person name="Li M.Y."/>
            <person name="Jade Lu M.Y."/>
            <person name="Nakayashiki H."/>
            <person name="Li W.H."/>
        </authorList>
    </citation>
    <scope>NUCLEOTIDE SEQUENCE</scope>
    <source>
        <strain evidence="2">NI907</strain>
    </source>
</reference>
<dbReference type="AlphaFoldDB" id="A0A6P8BJY9"/>
<name>A0A6P8BJY9_PYRGI</name>
<evidence type="ECO:0000313" key="2">
    <source>
        <dbReference type="RefSeq" id="XP_030987412.1"/>
    </source>
</evidence>
<proteinExistence type="predicted"/>
<dbReference type="KEGG" id="pgri:PgNI_02515"/>
<gene>
    <name evidence="2" type="ORF">PgNI_02515</name>
</gene>
<dbReference type="RefSeq" id="XP_030987412.1">
    <property type="nucleotide sequence ID" value="XM_031122580.1"/>
</dbReference>
<dbReference type="GeneID" id="41957491"/>
<evidence type="ECO:0000313" key="1">
    <source>
        <dbReference type="Proteomes" id="UP000515153"/>
    </source>
</evidence>
<reference evidence="2" key="3">
    <citation type="submission" date="2025-08" db="UniProtKB">
        <authorList>
            <consortium name="RefSeq"/>
        </authorList>
    </citation>
    <scope>IDENTIFICATION</scope>
    <source>
        <strain evidence="2">NI907</strain>
    </source>
</reference>
<organism evidence="1 2">
    <name type="scientific">Pyricularia grisea</name>
    <name type="common">Crabgrass-specific blast fungus</name>
    <name type="synonym">Magnaporthe grisea</name>
    <dbReference type="NCBI Taxonomy" id="148305"/>
    <lineage>
        <taxon>Eukaryota</taxon>
        <taxon>Fungi</taxon>
        <taxon>Dikarya</taxon>
        <taxon>Ascomycota</taxon>
        <taxon>Pezizomycotina</taxon>
        <taxon>Sordariomycetes</taxon>
        <taxon>Sordariomycetidae</taxon>
        <taxon>Magnaporthales</taxon>
        <taxon>Pyriculariaceae</taxon>
        <taxon>Pyricularia</taxon>
    </lineage>
</organism>